<evidence type="ECO:0000313" key="3">
    <source>
        <dbReference type="Proteomes" id="UP000182350"/>
    </source>
</evidence>
<name>A0A1K1UA76_9GAMM</name>
<dbReference type="PANTHER" id="PTHR33121:SF70">
    <property type="entry name" value="SIGNALING PROTEIN YKOW"/>
    <property type="match status" value="1"/>
</dbReference>
<dbReference type="CDD" id="cd01948">
    <property type="entry name" value="EAL"/>
    <property type="match status" value="1"/>
</dbReference>
<evidence type="ECO:0000313" key="2">
    <source>
        <dbReference type="EMBL" id="SFX09726.1"/>
    </source>
</evidence>
<gene>
    <name evidence="2" type="ORF">SAMN02745752_00524</name>
</gene>
<evidence type="ECO:0000259" key="1">
    <source>
        <dbReference type="PROSITE" id="PS50883"/>
    </source>
</evidence>
<dbReference type="Gene3D" id="3.20.20.450">
    <property type="entry name" value="EAL domain"/>
    <property type="match status" value="1"/>
</dbReference>
<accession>A0A1K1UA76</accession>
<dbReference type="RefSeq" id="WP_072324733.1">
    <property type="nucleotide sequence ID" value="NZ_FPJW01000001.1"/>
</dbReference>
<proteinExistence type="predicted"/>
<dbReference type="InterPro" id="IPR001633">
    <property type="entry name" value="EAL_dom"/>
</dbReference>
<protein>
    <submittedName>
        <fullName evidence="2">EAL domain-containing protein</fullName>
    </submittedName>
</protein>
<dbReference type="InterPro" id="IPR035919">
    <property type="entry name" value="EAL_sf"/>
</dbReference>
<dbReference type="EMBL" id="FPJW01000001">
    <property type="protein sequence ID" value="SFX09726.1"/>
    <property type="molecule type" value="Genomic_DNA"/>
</dbReference>
<dbReference type="SUPFAM" id="SSF141868">
    <property type="entry name" value="EAL domain-like"/>
    <property type="match status" value="1"/>
</dbReference>
<organism evidence="2 3">
    <name type="scientific">Marinospirillum alkaliphilum DSM 21637</name>
    <dbReference type="NCBI Taxonomy" id="1122209"/>
    <lineage>
        <taxon>Bacteria</taxon>
        <taxon>Pseudomonadati</taxon>
        <taxon>Pseudomonadota</taxon>
        <taxon>Gammaproteobacteria</taxon>
        <taxon>Oceanospirillales</taxon>
        <taxon>Oceanospirillaceae</taxon>
        <taxon>Marinospirillum</taxon>
    </lineage>
</organism>
<dbReference type="Pfam" id="PF00563">
    <property type="entry name" value="EAL"/>
    <property type="match status" value="1"/>
</dbReference>
<feature type="domain" description="EAL" evidence="1">
    <location>
        <begin position="31"/>
        <end position="113"/>
    </location>
</feature>
<reference evidence="2 3" key="1">
    <citation type="submission" date="2016-11" db="EMBL/GenBank/DDBJ databases">
        <authorList>
            <person name="Jaros S."/>
            <person name="Januszkiewicz K."/>
            <person name="Wedrychowicz H."/>
        </authorList>
    </citation>
    <scope>NUCLEOTIDE SEQUENCE [LARGE SCALE GENOMIC DNA]</scope>
    <source>
        <strain evidence="2 3">DSM 21637</strain>
    </source>
</reference>
<keyword evidence="3" id="KW-1185">Reference proteome</keyword>
<dbReference type="PANTHER" id="PTHR33121">
    <property type="entry name" value="CYCLIC DI-GMP PHOSPHODIESTERASE PDEF"/>
    <property type="match status" value="1"/>
</dbReference>
<dbReference type="InterPro" id="IPR050706">
    <property type="entry name" value="Cyclic-di-GMP_PDE-like"/>
</dbReference>
<dbReference type="Proteomes" id="UP000182350">
    <property type="component" value="Unassembled WGS sequence"/>
</dbReference>
<dbReference type="STRING" id="1122209.SAMN02745752_00524"/>
<dbReference type="PROSITE" id="PS50883">
    <property type="entry name" value="EAL"/>
    <property type="match status" value="1"/>
</dbReference>
<sequence length="113" mass="12607">MNKIWMFEALDYHKRLIPLLTLPLLLLLIVGVILLGELKSALSSGQVSMHDQPKIHIPSSEVHSVEALMRWNHPTRGNVPPGAFIPRAEQSTLINRITEFALDQAMQQPAHAG</sequence>
<dbReference type="AlphaFoldDB" id="A0A1K1UA76"/>
<dbReference type="GO" id="GO:0071111">
    <property type="term" value="F:cyclic-guanylate-specific phosphodiesterase activity"/>
    <property type="evidence" value="ECO:0007669"/>
    <property type="project" value="InterPro"/>
</dbReference>